<protein>
    <recommendedName>
        <fullName evidence="3">GDP-fucose pyrophosphorylase domain-containing protein</fullName>
    </recommendedName>
</protein>
<dbReference type="InterPro" id="IPR011004">
    <property type="entry name" value="Trimer_LpxA-like_sf"/>
</dbReference>
<sequence length="576" mass="64017">MESPLPKRKRFPQTSDNIRRSTADKLKLFESIRGKEVANTPFWDIIVITALDESQRDAYDIQLQSKLSRGELPLGVKYHVFYDPPGPKIGNGGSVLVTIGDLLKIYSEEELMKSKILMLPAGGYSQRLPNASVLGKAFTALPTGDPPYQVIELQIAMFMDLPSRMNPGLFVVASDCIELFNSEGDWSLTKPGFTALAHPSPVIIGTTHGVFVLADHEIEPPVAETSCRKFLHKPSIDIMRNHGIIFTRDGEEHVYTDSTYFVDWNTAKKLYDFADEIKPIDCEIDAYGDFLQALGPEASADYTKNVANVTKETSSLVEKRKKIFEFLKGTPLNVLLLNESKFYHIGTTKEYIQHFCKDPVFRHESHFLPEVMVKRTGISEEKITDQSCLILCNLALPSTVGQHTVLEYCEVNAGSSVGNNCIISNVLIPAGAHIPDDTFMTTVCVSVGDVTGLYVTVVFGVGDNVKKMAKPNDLGKLQYFGMALDKAMALLDIKQESEQEFVSLWQMKLFPAFNTCEDSVSHAINMINSLKSGKQVDKGKTTSTGKYLSMEDVLAFKDIKGTLDIRENLRKKILGT</sequence>
<dbReference type="PANTHER" id="PTHR15045:SF1">
    <property type="entry name" value="FUCOSE-1-PHOSPHATE GUANYLYLTRANSFERASE"/>
    <property type="match status" value="1"/>
</dbReference>
<evidence type="ECO:0000313" key="4">
    <source>
        <dbReference type="EMBL" id="CAH3040674.1"/>
    </source>
</evidence>
<name>A0ABN8N3V0_9CNID</name>
<dbReference type="EMBL" id="CALNXK010000008">
    <property type="protein sequence ID" value="CAH3040674.1"/>
    <property type="molecule type" value="Genomic_DNA"/>
</dbReference>
<keyword evidence="2" id="KW-0547">Nucleotide-binding</keyword>
<accession>A0ABN8N3V0</accession>
<gene>
    <name evidence="4" type="ORF">PLOB_00045860</name>
</gene>
<evidence type="ECO:0000313" key="5">
    <source>
        <dbReference type="Proteomes" id="UP001159405"/>
    </source>
</evidence>
<feature type="domain" description="GDP-fucose pyrophosphorylase" evidence="3">
    <location>
        <begin position="109"/>
        <end position="514"/>
    </location>
</feature>
<dbReference type="SUPFAM" id="SSF51161">
    <property type="entry name" value="Trimeric LpxA-like enzymes"/>
    <property type="match status" value="1"/>
</dbReference>
<organism evidence="4 5">
    <name type="scientific">Porites lobata</name>
    <dbReference type="NCBI Taxonomy" id="104759"/>
    <lineage>
        <taxon>Eukaryota</taxon>
        <taxon>Metazoa</taxon>
        <taxon>Cnidaria</taxon>
        <taxon>Anthozoa</taxon>
        <taxon>Hexacorallia</taxon>
        <taxon>Scleractinia</taxon>
        <taxon>Fungiina</taxon>
        <taxon>Poritidae</taxon>
        <taxon>Porites</taxon>
    </lineage>
</organism>
<evidence type="ECO:0000259" key="3">
    <source>
        <dbReference type="Pfam" id="PF07959"/>
    </source>
</evidence>
<keyword evidence="5" id="KW-1185">Reference proteome</keyword>
<proteinExistence type="predicted"/>
<dbReference type="Proteomes" id="UP001159405">
    <property type="component" value="Unassembled WGS sequence"/>
</dbReference>
<dbReference type="PANTHER" id="PTHR15045">
    <property type="entry name" value="FUCOSE-1-PHOSPHATE GUANYLYLTRANSFERASE"/>
    <property type="match status" value="1"/>
</dbReference>
<reference evidence="4 5" key="1">
    <citation type="submission" date="2022-05" db="EMBL/GenBank/DDBJ databases">
        <authorList>
            <consortium name="Genoscope - CEA"/>
            <person name="William W."/>
        </authorList>
    </citation>
    <scope>NUCLEOTIDE SEQUENCE [LARGE SCALE GENOMIC DNA]</scope>
</reference>
<dbReference type="Pfam" id="PF07959">
    <property type="entry name" value="Fucose_pyrophosphorylase"/>
    <property type="match status" value="1"/>
</dbReference>
<evidence type="ECO:0000256" key="1">
    <source>
        <dbReference type="ARBA" id="ARBA00022679"/>
    </source>
</evidence>
<evidence type="ECO:0000256" key="2">
    <source>
        <dbReference type="ARBA" id="ARBA00022741"/>
    </source>
</evidence>
<comment type="caution">
    <text evidence="4">The sequence shown here is derived from an EMBL/GenBank/DDBJ whole genome shotgun (WGS) entry which is preliminary data.</text>
</comment>
<keyword evidence="1" id="KW-0808">Transferase</keyword>
<dbReference type="InterPro" id="IPR012887">
    <property type="entry name" value="GDP_fucose_pyrophosphorylase"/>
</dbReference>